<keyword evidence="1" id="KW-0004">4Fe-4S</keyword>
<feature type="domain" description="4Fe-4S ferredoxin-type" evidence="5">
    <location>
        <begin position="2"/>
        <end position="33"/>
    </location>
</feature>
<evidence type="ECO:0000313" key="6">
    <source>
        <dbReference type="EMBL" id="MCS3922232.1"/>
    </source>
</evidence>
<evidence type="ECO:0000259" key="5">
    <source>
        <dbReference type="PROSITE" id="PS51379"/>
    </source>
</evidence>
<sequence length="65" mass="7391">MVKIKIDYNFCSGLDCAECVNTCPMEIFDISKDKIITINEETCVWCKVCTDVCPNDCIILDFESN</sequence>
<dbReference type="PROSITE" id="PS51379">
    <property type="entry name" value="4FE4S_FER_2"/>
    <property type="match status" value="2"/>
</dbReference>
<evidence type="ECO:0000256" key="1">
    <source>
        <dbReference type="ARBA" id="ARBA00022485"/>
    </source>
</evidence>
<accession>A0ABT2EWA0</accession>
<dbReference type="RefSeq" id="WP_209590930.1">
    <property type="nucleotide sequence ID" value="NZ_JANUCQ010000002.1"/>
</dbReference>
<dbReference type="SUPFAM" id="SSF54862">
    <property type="entry name" value="4Fe-4S ferredoxins"/>
    <property type="match status" value="1"/>
</dbReference>
<evidence type="ECO:0000313" key="7">
    <source>
        <dbReference type="Proteomes" id="UP001140258"/>
    </source>
</evidence>
<dbReference type="InterPro" id="IPR017900">
    <property type="entry name" value="4Fe4S_Fe_S_CS"/>
</dbReference>
<protein>
    <submittedName>
        <fullName evidence="6">NAD-dependent dihydropyrimidine dehydrogenase PreA subunit</fullName>
    </submittedName>
</protein>
<feature type="domain" description="4Fe-4S ferredoxin-type" evidence="5">
    <location>
        <begin position="34"/>
        <end position="63"/>
    </location>
</feature>
<dbReference type="Pfam" id="PF12838">
    <property type="entry name" value="Fer4_7"/>
    <property type="match status" value="1"/>
</dbReference>
<evidence type="ECO:0000256" key="3">
    <source>
        <dbReference type="ARBA" id="ARBA00023004"/>
    </source>
</evidence>
<dbReference type="PROSITE" id="PS00198">
    <property type="entry name" value="4FE4S_FER_1"/>
    <property type="match status" value="1"/>
</dbReference>
<dbReference type="Gene3D" id="3.30.70.20">
    <property type="match status" value="1"/>
</dbReference>
<organism evidence="6 7">
    <name type="scientific">Methanococcus voltae PS</name>
    <dbReference type="NCBI Taxonomy" id="523842"/>
    <lineage>
        <taxon>Archaea</taxon>
        <taxon>Methanobacteriati</taxon>
        <taxon>Methanobacteriota</taxon>
        <taxon>Methanomada group</taxon>
        <taxon>Methanococci</taxon>
        <taxon>Methanococcales</taxon>
        <taxon>Methanococcaceae</taxon>
        <taxon>Methanococcus</taxon>
    </lineage>
</organism>
<dbReference type="InterPro" id="IPR017896">
    <property type="entry name" value="4Fe4S_Fe-S-bd"/>
</dbReference>
<dbReference type="PANTHER" id="PTHR43687:SF5">
    <property type="entry name" value="4FE-4S FERREDOXIN-TYPE DOMAIN-CONTAINING PROTEIN"/>
    <property type="match status" value="1"/>
</dbReference>
<dbReference type="InterPro" id="IPR050572">
    <property type="entry name" value="Fe-S_Ferredoxin"/>
</dbReference>
<dbReference type="Proteomes" id="UP001140258">
    <property type="component" value="Unassembled WGS sequence"/>
</dbReference>
<name>A0ABT2EWA0_METVO</name>
<keyword evidence="3" id="KW-0408">Iron</keyword>
<keyword evidence="2" id="KW-0479">Metal-binding</keyword>
<dbReference type="PANTHER" id="PTHR43687">
    <property type="entry name" value="ADENYLYLSULFATE REDUCTASE, BETA SUBUNIT"/>
    <property type="match status" value="1"/>
</dbReference>
<reference evidence="6" key="1">
    <citation type="submission" date="2022-08" db="EMBL/GenBank/DDBJ databases">
        <title>Genomic Encyclopedia of Type Strains, Phase V (KMG-V): Genome sequencing to study the core and pangenomes of soil and plant-associated prokaryotes.</title>
        <authorList>
            <person name="Whitman W."/>
        </authorList>
    </citation>
    <scope>NUCLEOTIDE SEQUENCE</scope>
    <source>
        <strain evidence="6">PS</strain>
    </source>
</reference>
<gene>
    <name evidence="6" type="ORF">M2325_000917</name>
</gene>
<evidence type="ECO:0000256" key="2">
    <source>
        <dbReference type="ARBA" id="ARBA00022723"/>
    </source>
</evidence>
<comment type="caution">
    <text evidence="6">The sequence shown here is derived from an EMBL/GenBank/DDBJ whole genome shotgun (WGS) entry which is preliminary data.</text>
</comment>
<proteinExistence type="predicted"/>
<evidence type="ECO:0000256" key="4">
    <source>
        <dbReference type="ARBA" id="ARBA00023014"/>
    </source>
</evidence>
<keyword evidence="4" id="KW-0411">Iron-sulfur</keyword>
<keyword evidence="7" id="KW-1185">Reference proteome</keyword>
<dbReference type="EMBL" id="JANUCQ010000002">
    <property type="protein sequence ID" value="MCS3922232.1"/>
    <property type="molecule type" value="Genomic_DNA"/>
</dbReference>